<dbReference type="OrthoDB" id="320597at2"/>
<sequence length="387" mass="43220">MELNQLLEIVSRGEDSLTQFKENITNQDSLAAEMVAFSNSKGGKILIGIKDDGEIGGLKAADIRRINQMISNAASQSIRPAINPLTENFDHENGLIVVLSIAEGVSKPYMDKNGVIWVKSGSDKRKATSREEIQRIYQVSGLIHADETPVNTLTIDDIDQIYFKEFFEKVYEESIEMDLSSLERLLNNMNLAKGKNLNIAGALLFAKRPQFAMPLFIVKAICYPGADIHTHEYIDSRDIAGKLSDVFQTGMSFLLANIKQIQMSQSVNSIGEFEVPKIVFEELLANALIHRDYFVPAPIRIFVFSDRIEIISPGHLPNHLTIENIIAGNSNIRNPVLASFATKLLPYRGLGNGIRRAVKVYPNIDFIDDREGNQFTAIIRRINNPSV</sequence>
<evidence type="ECO:0000313" key="3">
    <source>
        <dbReference type="Proteomes" id="UP000199208"/>
    </source>
</evidence>
<dbReference type="InterPro" id="IPR038475">
    <property type="entry name" value="RecG_C_sf"/>
</dbReference>
<dbReference type="AlphaFoldDB" id="A0A1G5RQP8"/>
<dbReference type="Proteomes" id="UP000199208">
    <property type="component" value="Unassembled WGS sequence"/>
</dbReference>
<dbReference type="InterPro" id="IPR007421">
    <property type="entry name" value="Schlafen_AlbA_2_dom"/>
</dbReference>
<evidence type="ECO:0000259" key="1">
    <source>
        <dbReference type="Pfam" id="PF04326"/>
    </source>
</evidence>
<protein>
    <submittedName>
        <fullName evidence="2">ATP-dependent DNA helicase RecG</fullName>
    </submittedName>
</protein>
<dbReference type="GO" id="GO:0004386">
    <property type="term" value="F:helicase activity"/>
    <property type="evidence" value="ECO:0007669"/>
    <property type="project" value="UniProtKB-KW"/>
</dbReference>
<dbReference type="Pfam" id="PF13749">
    <property type="entry name" value="HATPase_c_4"/>
    <property type="match status" value="1"/>
</dbReference>
<keyword evidence="2" id="KW-0378">Hydrolase</keyword>
<dbReference type="RefSeq" id="WP_092589004.1">
    <property type="nucleotide sequence ID" value="NZ_FMWL01000001.1"/>
</dbReference>
<proteinExistence type="predicted"/>
<reference evidence="2 3" key="1">
    <citation type="submission" date="2016-10" db="EMBL/GenBank/DDBJ databases">
        <authorList>
            <person name="de Groot N.N."/>
        </authorList>
    </citation>
    <scope>NUCLEOTIDE SEQUENCE [LARGE SCALE GENOMIC DNA]</scope>
    <source>
        <strain evidence="2 3">DSM 2784</strain>
    </source>
</reference>
<dbReference type="InterPro" id="IPR038461">
    <property type="entry name" value="Schlafen_AlbA_2_dom_sf"/>
</dbReference>
<dbReference type="PANTHER" id="PTHR30595:SF6">
    <property type="entry name" value="SCHLAFEN ALBA-2 DOMAIN-CONTAINING PROTEIN"/>
    <property type="match status" value="1"/>
</dbReference>
<name>A0A1G5RQP8_9FIRM</name>
<keyword evidence="2" id="KW-0347">Helicase</keyword>
<dbReference type="STRING" id="1120920.SAMN03080599_00181"/>
<keyword evidence="3" id="KW-1185">Reference proteome</keyword>
<dbReference type="Gene3D" id="3.30.565.60">
    <property type="match status" value="1"/>
</dbReference>
<dbReference type="Gene3D" id="3.30.950.30">
    <property type="entry name" value="Schlafen, AAA domain"/>
    <property type="match status" value="1"/>
</dbReference>
<accession>A0A1G5RQP8</accession>
<keyword evidence="2" id="KW-0547">Nucleotide-binding</keyword>
<dbReference type="PANTHER" id="PTHR30595">
    <property type="entry name" value="GLPR-RELATED TRANSCRIPTIONAL REPRESSOR"/>
    <property type="match status" value="1"/>
</dbReference>
<evidence type="ECO:0000313" key="2">
    <source>
        <dbReference type="EMBL" id="SCZ76327.1"/>
    </source>
</evidence>
<keyword evidence="2" id="KW-0067">ATP-binding</keyword>
<dbReference type="EMBL" id="FMWL01000001">
    <property type="protein sequence ID" value="SCZ76327.1"/>
    <property type="molecule type" value="Genomic_DNA"/>
</dbReference>
<organism evidence="2 3">
    <name type="scientific">Acidaminobacter hydrogenoformans DSM 2784</name>
    <dbReference type="NCBI Taxonomy" id="1120920"/>
    <lineage>
        <taxon>Bacteria</taxon>
        <taxon>Bacillati</taxon>
        <taxon>Bacillota</taxon>
        <taxon>Clostridia</taxon>
        <taxon>Peptostreptococcales</taxon>
        <taxon>Acidaminobacteraceae</taxon>
        <taxon>Acidaminobacter</taxon>
    </lineage>
</organism>
<gene>
    <name evidence="2" type="ORF">SAMN03080599_00181</name>
</gene>
<feature type="domain" description="Schlafen AlbA-2" evidence="1">
    <location>
        <begin position="14"/>
        <end position="127"/>
    </location>
</feature>
<dbReference type="Pfam" id="PF04326">
    <property type="entry name" value="SLFN_AlbA_2"/>
    <property type="match status" value="1"/>
</dbReference>